<keyword evidence="2" id="KW-1185">Reference proteome</keyword>
<evidence type="ECO:0000313" key="2">
    <source>
        <dbReference type="Proteomes" id="UP001054945"/>
    </source>
</evidence>
<dbReference type="EMBL" id="BPLR01017482">
    <property type="protein sequence ID" value="GIY91986.1"/>
    <property type="molecule type" value="Genomic_DNA"/>
</dbReference>
<protein>
    <submittedName>
        <fullName evidence="1">Uncharacterized protein</fullName>
    </submittedName>
</protein>
<proteinExistence type="predicted"/>
<dbReference type="AlphaFoldDB" id="A0AAV4X9P2"/>
<reference evidence="1 2" key="1">
    <citation type="submission" date="2021-06" db="EMBL/GenBank/DDBJ databases">
        <title>Caerostris extrusa draft genome.</title>
        <authorList>
            <person name="Kono N."/>
            <person name="Arakawa K."/>
        </authorList>
    </citation>
    <scope>NUCLEOTIDE SEQUENCE [LARGE SCALE GENOMIC DNA]</scope>
</reference>
<gene>
    <name evidence="1" type="ORF">CEXT_535681</name>
</gene>
<accession>A0AAV4X9P2</accession>
<sequence length="92" mass="10778">MFGLPSRQHIIHKSFSKIQAERIVLLFFYRLVVFLSTIVEPQKLPCHTRYGPIRPQWYRLEFPRVNSGNSFHIIVLFLDITGIGILFMDCGL</sequence>
<evidence type="ECO:0000313" key="1">
    <source>
        <dbReference type="EMBL" id="GIY91986.1"/>
    </source>
</evidence>
<dbReference type="Proteomes" id="UP001054945">
    <property type="component" value="Unassembled WGS sequence"/>
</dbReference>
<name>A0AAV4X9P2_CAEEX</name>
<organism evidence="1 2">
    <name type="scientific">Caerostris extrusa</name>
    <name type="common">Bark spider</name>
    <name type="synonym">Caerostris bankana</name>
    <dbReference type="NCBI Taxonomy" id="172846"/>
    <lineage>
        <taxon>Eukaryota</taxon>
        <taxon>Metazoa</taxon>
        <taxon>Ecdysozoa</taxon>
        <taxon>Arthropoda</taxon>
        <taxon>Chelicerata</taxon>
        <taxon>Arachnida</taxon>
        <taxon>Araneae</taxon>
        <taxon>Araneomorphae</taxon>
        <taxon>Entelegynae</taxon>
        <taxon>Araneoidea</taxon>
        <taxon>Araneidae</taxon>
        <taxon>Caerostris</taxon>
    </lineage>
</organism>
<comment type="caution">
    <text evidence="1">The sequence shown here is derived from an EMBL/GenBank/DDBJ whole genome shotgun (WGS) entry which is preliminary data.</text>
</comment>